<protein>
    <submittedName>
        <fullName evidence="2">Unplaced genomic scaffold PAXINscaffold_15, whole genome shotgun sequence</fullName>
    </submittedName>
</protein>
<feature type="compositionally biased region" description="Polar residues" evidence="1">
    <location>
        <begin position="107"/>
        <end position="117"/>
    </location>
</feature>
<organism evidence="2 3">
    <name type="scientific">Paxillus involutus ATCC 200175</name>
    <dbReference type="NCBI Taxonomy" id="664439"/>
    <lineage>
        <taxon>Eukaryota</taxon>
        <taxon>Fungi</taxon>
        <taxon>Dikarya</taxon>
        <taxon>Basidiomycota</taxon>
        <taxon>Agaricomycotina</taxon>
        <taxon>Agaricomycetes</taxon>
        <taxon>Agaricomycetidae</taxon>
        <taxon>Boletales</taxon>
        <taxon>Paxilineae</taxon>
        <taxon>Paxillaceae</taxon>
        <taxon>Paxillus</taxon>
    </lineage>
</organism>
<dbReference type="Proteomes" id="UP000053647">
    <property type="component" value="Unassembled WGS sequence"/>
</dbReference>
<feature type="compositionally biased region" description="Polar residues" evidence="1">
    <location>
        <begin position="19"/>
        <end position="29"/>
    </location>
</feature>
<name>A0A0C9SZ29_PAXIN</name>
<dbReference type="AlphaFoldDB" id="A0A0C9SZ29"/>
<feature type="compositionally biased region" description="Basic and acidic residues" evidence="1">
    <location>
        <begin position="1"/>
        <end position="18"/>
    </location>
</feature>
<accession>A0A0C9SZ29</accession>
<evidence type="ECO:0000256" key="1">
    <source>
        <dbReference type="SAM" id="MobiDB-lite"/>
    </source>
</evidence>
<gene>
    <name evidence="2" type="ORF">PAXINDRAFT_11917</name>
</gene>
<dbReference type="EMBL" id="KN819337">
    <property type="protein sequence ID" value="KIJ15374.1"/>
    <property type="molecule type" value="Genomic_DNA"/>
</dbReference>
<proteinExistence type="predicted"/>
<reference evidence="3" key="2">
    <citation type="submission" date="2015-01" db="EMBL/GenBank/DDBJ databases">
        <title>Evolutionary Origins and Diversification of the Mycorrhizal Mutualists.</title>
        <authorList>
            <consortium name="DOE Joint Genome Institute"/>
            <consortium name="Mycorrhizal Genomics Consortium"/>
            <person name="Kohler A."/>
            <person name="Kuo A."/>
            <person name="Nagy L.G."/>
            <person name="Floudas D."/>
            <person name="Copeland A."/>
            <person name="Barry K.W."/>
            <person name="Cichocki N."/>
            <person name="Veneault-Fourrey C."/>
            <person name="LaButti K."/>
            <person name="Lindquist E.A."/>
            <person name="Lipzen A."/>
            <person name="Lundell T."/>
            <person name="Morin E."/>
            <person name="Murat C."/>
            <person name="Riley R."/>
            <person name="Ohm R."/>
            <person name="Sun H."/>
            <person name="Tunlid A."/>
            <person name="Henrissat B."/>
            <person name="Grigoriev I.V."/>
            <person name="Hibbett D.S."/>
            <person name="Martin F."/>
        </authorList>
    </citation>
    <scope>NUCLEOTIDE SEQUENCE [LARGE SCALE GENOMIC DNA]</scope>
    <source>
        <strain evidence="3">ATCC 200175</strain>
    </source>
</reference>
<feature type="region of interest" description="Disordered" evidence="1">
    <location>
        <begin position="1"/>
        <end position="123"/>
    </location>
</feature>
<feature type="compositionally biased region" description="Low complexity" evidence="1">
    <location>
        <begin position="60"/>
        <end position="91"/>
    </location>
</feature>
<dbReference type="HOGENOM" id="CLU_2015961_0_0_1"/>
<sequence length="123" mass="12572">MRVEKSVAEGKERKDERQPTSGFGISGTSGEPVPQEFIRKTPKKHGSISACLSFTPKRGSASSTTYTTTLTSSWDSVSSSTATSATSVSGPSGSGRQSMGIGKGRRNSTGSGISSVYSGGDAA</sequence>
<keyword evidence="3" id="KW-1185">Reference proteome</keyword>
<evidence type="ECO:0000313" key="2">
    <source>
        <dbReference type="EMBL" id="KIJ15374.1"/>
    </source>
</evidence>
<reference evidence="2 3" key="1">
    <citation type="submission" date="2014-06" db="EMBL/GenBank/DDBJ databases">
        <authorList>
            <consortium name="DOE Joint Genome Institute"/>
            <person name="Kuo A."/>
            <person name="Kohler A."/>
            <person name="Nagy L.G."/>
            <person name="Floudas D."/>
            <person name="Copeland A."/>
            <person name="Barry K.W."/>
            <person name="Cichocki N."/>
            <person name="Veneault-Fourrey C."/>
            <person name="LaButti K."/>
            <person name="Lindquist E.A."/>
            <person name="Lipzen A."/>
            <person name="Lundell T."/>
            <person name="Morin E."/>
            <person name="Murat C."/>
            <person name="Sun H."/>
            <person name="Tunlid A."/>
            <person name="Henrissat B."/>
            <person name="Grigoriev I.V."/>
            <person name="Hibbett D.S."/>
            <person name="Martin F."/>
            <person name="Nordberg H.P."/>
            <person name="Cantor M.N."/>
            <person name="Hua S.X."/>
        </authorList>
    </citation>
    <scope>NUCLEOTIDE SEQUENCE [LARGE SCALE GENOMIC DNA]</scope>
    <source>
        <strain evidence="2 3">ATCC 200175</strain>
    </source>
</reference>
<evidence type="ECO:0000313" key="3">
    <source>
        <dbReference type="Proteomes" id="UP000053647"/>
    </source>
</evidence>